<dbReference type="InterPro" id="IPR027396">
    <property type="entry name" value="DsrEFH-like"/>
</dbReference>
<name>A0A2U0HVC5_9FLAO</name>
<keyword evidence="3" id="KW-1185">Reference proteome</keyword>
<proteinExistence type="predicted"/>
<evidence type="ECO:0000313" key="2">
    <source>
        <dbReference type="EMBL" id="PVW12823.1"/>
    </source>
</evidence>
<dbReference type="SUPFAM" id="SSF75169">
    <property type="entry name" value="DsrEFH-like"/>
    <property type="match status" value="1"/>
</dbReference>
<gene>
    <name evidence="2" type="ORF">DDV96_14445</name>
</gene>
<keyword evidence="1" id="KW-0732">Signal</keyword>
<dbReference type="EMBL" id="QEHR01000012">
    <property type="protein sequence ID" value="PVW12823.1"/>
    <property type="molecule type" value="Genomic_DNA"/>
</dbReference>
<dbReference type="Proteomes" id="UP000245962">
    <property type="component" value="Unassembled WGS sequence"/>
</dbReference>
<evidence type="ECO:0000313" key="3">
    <source>
        <dbReference type="Proteomes" id="UP000245962"/>
    </source>
</evidence>
<feature type="signal peptide" evidence="1">
    <location>
        <begin position="1"/>
        <end position="24"/>
    </location>
</feature>
<sequence>MKLINLTKSILTVFIVLFSFSVSAQDTAAKPLETQLVSDLSKTPNMALGLQKERHIKGAFKFFDRLLASDIEFENFEIVIWGNVVEELGKDSELSRIIEENQHAKLRVSVCQQAMKRLNVTEEDLPEGVISVENAFLRLLQIQANGYNVIIP</sequence>
<protein>
    <submittedName>
        <fullName evidence="2">Uncharacterized protein</fullName>
    </submittedName>
</protein>
<dbReference type="AlphaFoldDB" id="A0A2U0HVC5"/>
<dbReference type="RefSeq" id="WP_116695489.1">
    <property type="nucleotide sequence ID" value="NZ_QEHR01000012.1"/>
</dbReference>
<evidence type="ECO:0000256" key="1">
    <source>
        <dbReference type="SAM" id="SignalP"/>
    </source>
</evidence>
<dbReference type="OrthoDB" id="1467432at2"/>
<comment type="caution">
    <text evidence="2">The sequence shown here is derived from an EMBL/GenBank/DDBJ whole genome shotgun (WGS) entry which is preliminary data.</text>
</comment>
<dbReference type="Gene3D" id="3.40.1260.10">
    <property type="entry name" value="DsrEFH-like"/>
    <property type="match status" value="1"/>
</dbReference>
<feature type="chain" id="PRO_5015649318" evidence="1">
    <location>
        <begin position="25"/>
        <end position="152"/>
    </location>
</feature>
<organism evidence="2 3">
    <name type="scientific">Marixanthomonas spongiae</name>
    <dbReference type="NCBI Taxonomy" id="2174845"/>
    <lineage>
        <taxon>Bacteria</taxon>
        <taxon>Pseudomonadati</taxon>
        <taxon>Bacteroidota</taxon>
        <taxon>Flavobacteriia</taxon>
        <taxon>Flavobacteriales</taxon>
        <taxon>Flavobacteriaceae</taxon>
        <taxon>Marixanthomonas</taxon>
    </lineage>
</organism>
<reference evidence="2 3" key="1">
    <citation type="submission" date="2018-04" db="EMBL/GenBank/DDBJ databases">
        <title>Marixanthomonas spongiae HN-E44 sp. nov., isolated from a marine sponge.</title>
        <authorList>
            <person name="Luo L."/>
            <person name="Zhuang L."/>
        </authorList>
    </citation>
    <scope>NUCLEOTIDE SEQUENCE [LARGE SCALE GENOMIC DNA]</scope>
    <source>
        <strain evidence="2 3">HN-E44</strain>
    </source>
</reference>
<accession>A0A2U0HVC5</accession>